<dbReference type="EMBL" id="JBHSDT010000004">
    <property type="protein sequence ID" value="MFC4402671.1"/>
    <property type="molecule type" value="Genomic_DNA"/>
</dbReference>
<dbReference type="RefSeq" id="WP_390250474.1">
    <property type="nucleotide sequence ID" value="NZ_JBHSDT010000004.1"/>
</dbReference>
<organism evidence="1 2">
    <name type="scientific">Gracilibacillus xinjiangensis</name>
    <dbReference type="NCBI Taxonomy" id="1193282"/>
    <lineage>
        <taxon>Bacteria</taxon>
        <taxon>Bacillati</taxon>
        <taxon>Bacillota</taxon>
        <taxon>Bacilli</taxon>
        <taxon>Bacillales</taxon>
        <taxon>Bacillaceae</taxon>
        <taxon>Gracilibacillus</taxon>
    </lineage>
</organism>
<dbReference type="SUPFAM" id="SSF54001">
    <property type="entry name" value="Cysteine proteinases"/>
    <property type="match status" value="1"/>
</dbReference>
<dbReference type="Proteomes" id="UP001595882">
    <property type="component" value="Unassembled WGS sequence"/>
</dbReference>
<evidence type="ECO:0000313" key="1">
    <source>
        <dbReference type="EMBL" id="MFC4402671.1"/>
    </source>
</evidence>
<accession>A0ABV8WWG5</accession>
<sequence>MKPWSAAWKHEEHLVIKPAQSLYTKIYKDYELFCQFTDNRELYLPVTSEDTVLTIVGFHDTFIVREDFVLSGQGIFRERDYQPGDILVASDNVKKELSGYVGHSALVVDGEHLVEASGGHPAIVKDTIQQFRVKHPIHAQFRPKNKEIGEKAAAFAIEYYLKYKENLSNNVKKPVFSFQLSQDLEDIWEYIYCSKLVWVSYHYGAGYTFENDFLWFSPEDLYTLLSDNDDFEVVYKHPDVKFIINT</sequence>
<name>A0ABV8WWG5_9BACI</name>
<keyword evidence="2" id="KW-1185">Reference proteome</keyword>
<dbReference type="Gene3D" id="3.90.1720.10">
    <property type="entry name" value="endopeptidase domain like (from Nostoc punctiforme)"/>
    <property type="match status" value="1"/>
</dbReference>
<reference evidence="2" key="1">
    <citation type="journal article" date="2019" name="Int. J. Syst. Evol. Microbiol.">
        <title>The Global Catalogue of Microorganisms (GCM) 10K type strain sequencing project: providing services to taxonomists for standard genome sequencing and annotation.</title>
        <authorList>
            <consortium name="The Broad Institute Genomics Platform"/>
            <consortium name="The Broad Institute Genome Sequencing Center for Infectious Disease"/>
            <person name="Wu L."/>
            <person name="Ma J."/>
        </authorList>
    </citation>
    <scope>NUCLEOTIDE SEQUENCE [LARGE SCALE GENOMIC DNA]</scope>
    <source>
        <strain evidence="2">CCUG 37865</strain>
    </source>
</reference>
<proteinExistence type="predicted"/>
<dbReference type="InterPro" id="IPR038765">
    <property type="entry name" value="Papain-like_cys_pep_sf"/>
</dbReference>
<gene>
    <name evidence="1" type="ORF">ACFOY7_06255</name>
</gene>
<protein>
    <submittedName>
        <fullName evidence="1">Uncharacterized protein</fullName>
    </submittedName>
</protein>
<comment type="caution">
    <text evidence="1">The sequence shown here is derived from an EMBL/GenBank/DDBJ whole genome shotgun (WGS) entry which is preliminary data.</text>
</comment>
<evidence type="ECO:0000313" key="2">
    <source>
        <dbReference type="Proteomes" id="UP001595882"/>
    </source>
</evidence>